<keyword evidence="1" id="KW-0732">Signal</keyword>
<evidence type="ECO:0008006" key="4">
    <source>
        <dbReference type="Google" id="ProtNLM"/>
    </source>
</evidence>
<proteinExistence type="predicted"/>
<dbReference type="PROSITE" id="PS51257">
    <property type="entry name" value="PROKAR_LIPOPROTEIN"/>
    <property type="match status" value="1"/>
</dbReference>
<evidence type="ECO:0000313" key="3">
    <source>
        <dbReference type="Proteomes" id="UP001157911"/>
    </source>
</evidence>
<reference evidence="2 3" key="1">
    <citation type="submission" date="2017-05" db="EMBL/GenBank/DDBJ databases">
        <authorList>
            <person name="Varghese N."/>
            <person name="Submissions S."/>
        </authorList>
    </citation>
    <scope>NUCLEOTIDE SEQUENCE [LARGE SCALE GENOMIC DNA]</scope>
    <source>
        <strain evidence="2 3">DSM 15522</strain>
    </source>
</reference>
<feature type="signal peptide" evidence="1">
    <location>
        <begin position="1"/>
        <end position="20"/>
    </location>
</feature>
<keyword evidence="3" id="KW-1185">Reference proteome</keyword>
<accession>A0ABY1NGE6</accession>
<gene>
    <name evidence="2" type="ORF">SAMN06265339_0616</name>
</gene>
<organism evidence="2 3">
    <name type="scientific">Desulfurobacterium pacificum</name>
    <dbReference type="NCBI Taxonomy" id="240166"/>
    <lineage>
        <taxon>Bacteria</taxon>
        <taxon>Pseudomonadati</taxon>
        <taxon>Aquificota</taxon>
        <taxon>Aquificia</taxon>
        <taxon>Desulfurobacteriales</taxon>
        <taxon>Desulfurobacteriaceae</taxon>
        <taxon>Desulfurobacterium</taxon>
    </lineage>
</organism>
<dbReference type="RefSeq" id="WP_283400114.1">
    <property type="nucleotide sequence ID" value="NZ_FXUB01000001.1"/>
</dbReference>
<dbReference type="Proteomes" id="UP001157911">
    <property type="component" value="Unassembled WGS sequence"/>
</dbReference>
<protein>
    <recommendedName>
        <fullName evidence="4">Lipoprotein</fullName>
    </recommendedName>
</protein>
<sequence>MIKKLLWGLFAFSFVLSGCATLINQTKRQDFKGFHCAVVPFTNYSETPLAGSRVAAILYGVLKSKGYNVDLVNGAEKGDLIKEGYRCVISGYVNEWRYKVGIDGEPAVSVTYVVKDLKTGKKLASGSLSATEWGNKSLGLMTQELFDKAF</sequence>
<comment type="caution">
    <text evidence="2">The sequence shown here is derived from an EMBL/GenBank/DDBJ whole genome shotgun (WGS) entry which is preliminary data.</text>
</comment>
<feature type="chain" id="PRO_5047310936" description="Lipoprotein" evidence="1">
    <location>
        <begin position="21"/>
        <end position="150"/>
    </location>
</feature>
<evidence type="ECO:0000313" key="2">
    <source>
        <dbReference type="EMBL" id="SMP08373.1"/>
    </source>
</evidence>
<name>A0ABY1NGE6_9BACT</name>
<dbReference type="EMBL" id="FXUB01000001">
    <property type="protein sequence ID" value="SMP08373.1"/>
    <property type="molecule type" value="Genomic_DNA"/>
</dbReference>
<evidence type="ECO:0000256" key="1">
    <source>
        <dbReference type="SAM" id="SignalP"/>
    </source>
</evidence>